<protein>
    <recommendedName>
        <fullName evidence="3">AAA domain-containing protein</fullName>
    </recommendedName>
</protein>
<keyword evidence="2" id="KW-1185">Reference proteome</keyword>
<dbReference type="RefSeq" id="WP_192755571.1">
    <property type="nucleotide sequence ID" value="NZ_BAABJL010000194.1"/>
</dbReference>
<dbReference type="InterPro" id="IPR027417">
    <property type="entry name" value="P-loop_NTPase"/>
</dbReference>
<accession>A0A927RPW7</accession>
<proteinExistence type="predicted"/>
<dbReference type="AlphaFoldDB" id="A0A927RPW7"/>
<gene>
    <name evidence="1" type="ORF">HEB94_009389</name>
</gene>
<sequence length="178" mass="19373">MPPTLLLLTGPAGSGKSTAAAAWAARGGSPRAAIDVDAIRLLIRAGVARPEHGWTAETERQWNLGTKLAMAMAGVYLADGVDCVVDVYAPPGPGDPWEKARAELPIQRVVLLPSFAVCVDRNRTRNRQPFLEEERLRGNYDDFEWCVRRSRPAHVIDNGVLTVEETVDAVEAELALMS</sequence>
<organism evidence="1 2">
    <name type="scientific">Actinopolymorpha pittospori</name>
    <dbReference type="NCBI Taxonomy" id="648752"/>
    <lineage>
        <taxon>Bacteria</taxon>
        <taxon>Bacillati</taxon>
        <taxon>Actinomycetota</taxon>
        <taxon>Actinomycetes</taxon>
        <taxon>Propionibacteriales</taxon>
        <taxon>Actinopolymorphaceae</taxon>
        <taxon>Actinopolymorpha</taxon>
    </lineage>
</organism>
<name>A0A927RPW7_9ACTN</name>
<dbReference type="SUPFAM" id="SSF52540">
    <property type="entry name" value="P-loop containing nucleoside triphosphate hydrolases"/>
    <property type="match status" value="1"/>
</dbReference>
<evidence type="ECO:0000313" key="2">
    <source>
        <dbReference type="Proteomes" id="UP000638648"/>
    </source>
</evidence>
<comment type="caution">
    <text evidence="1">The sequence shown here is derived from an EMBL/GenBank/DDBJ whole genome shotgun (WGS) entry which is preliminary data.</text>
</comment>
<evidence type="ECO:0000313" key="1">
    <source>
        <dbReference type="EMBL" id="MBE1612541.1"/>
    </source>
</evidence>
<dbReference type="Gene3D" id="3.40.50.300">
    <property type="entry name" value="P-loop containing nucleotide triphosphate hydrolases"/>
    <property type="match status" value="1"/>
</dbReference>
<dbReference type="EMBL" id="JADBEM010000001">
    <property type="protein sequence ID" value="MBE1612541.1"/>
    <property type="molecule type" value="Genomic_DNA"/>
</dbReference>
<reference evidence="1" key="1">
    <citation type="submission" date="2020-10" db="EMBL/GenBank/DDBJ databases">
        <title>Sequencing the genomes of 1000 actinobacteria strains.</title>
        <authorList>
            <person name="Klenk H.-P."/>
        </authorList>
    </citation>
    <scope>NUCLEOTIDE SEQUENCE</scope>
    <source>
        <strain evidence="1">DSM 45354</strain>
    </source>
</reference>
<dbReference type="Proteomes" id="UP000638648">
    <property type="component" value="Unassembled WGS sequence"/>
</dbReference>
<evidence type="ECO:0008006" key="3">
    <source>
        <dbReference type="Google" id="ProtNLM"/>
    </source>
</evidence>